<name>A0A2A8PWH9_BACCE</name>
<dbReference type="EMBL" id="NTWE01000022">
    <property type="protein sequence ID" value="PEW01952.1"/>
    <property type="molecule type" value="Genomic_DNA"/>
</dbReference>
<dbReference type="InterPro" id="IPR027363">
    <property type="entry name" value="M1Pi_N"/>
</dbReference>
<dbReference type="Gene3D" id="1.20.120.420">
    <property type="entry name" value="translation initiation factor eif-2b, domain 1"/>
    <property type="match status" value="1"/>
</dbReference>
<gene>
    <name evidence="1" type="ORF">CN425_10810</name>
</gene>
<protein>
    <submittedName>
        <fullName evidence="1">Methylthioribose-1-phosphate isomerase</fullName>
    </submittedName>
</protein>
<evidence type="ECO:0000313" key="1">
    <source>
        <dbReference type="EMBL" id="PEW01952.1"/>
    </source>
</evidence>
<dbReference type="InterPro" id="IPR037171">
    <property type="entry name" value="NagB/RpiA_transferase-like"/>
</dbReference>
<proteinExistence type="predicted"/>
<dbReference type="GO" id="GO:0016853">
    <property type="term" value="F:isomerase activity"/>
    <property type="evidence" value="ECO:0007669"/>
    <property type="project" value="UniProtKB-KW"/>
</dbReference>
<dbReference type="AlphaFoldDB" id="A0A2A8PWH9"/>
<comment type="caution">
    <text evidence="1">The sequence shown here is derived from an EMBL/GenBank/DDBJ whole genome shotgun (WGS) entry which is preliminary data.</text>
</comment>
<organism evidence="1 2">
    <name type="scientific">Bacillus cereus</name>
    <dbReference type="NCBI Taxonomy" id="1396"/>
    <lineage>
        <taxon>Bacteria</taxon>
        <taxon>Bacillati</taxon>
        <taxon>Bacillota</taxon>
        <taxon>Bacilli</taxon>
        <taxon>Bacillales</taxon>
        <taxon>Bacillaceae</taxon>
        <taxon>Bacillus</taxon>
        <taxon>Bacillus cereus group</taxon>
    </lineage>
</organism>
<accession>A0A2A8PWH9</accession>
<dbReference type="Proteomes" id="UP000220635">
    <property type="component" value="Unassembled WGS sequence"/>
</dbReference>
<keyword evidence="1" id="KW-0413">Isomerase</keyword>
<dbReference type="SUPFAM" id="SSF100950">
    <property type="entry name" value="NagB/RpiA/CoA transferase-like"/>
    <property type="match status" value="1"/>
</dbReference>
<sequence>MSIIVTVPRSVSWKGDAIAVLNQTKLPHSTEYKTLTTIEEVWKSIIMLEVRGDYKREIASLFEKQANK</sequence>
<reference evidence="1 2" key="1">
    <citation type="submission" date="2017-09" db="EMBL/GenBank/DDBJ databases">
        <title>Large-scale bioinformatics analysis of Bacillus genomes uncovers conserved roles of natural products in bacterial physiology.</title>
        <authorList>
            <consortium name="Agbiome Team Llc"/>
            <person name="Bleich R.M."/>
            <person name="Grubbs K.J."/>
            <person name="Santa Maria K.C."/>
            <person name="Allen S.E."/>
            <person name="Farag S."/>
            <person name="Shank E.A."/>
            <person name="Bowers A."/>
        </authorList>
    </citation>
    <scope>NUCLEOTIDE SEQUENCE [LARGE SCALE GENOMIC DNA]</scope>
    <source>
        <strain evidence="1 2">AFS010695</strain>
    </source>
</reference>
<evidence type="ECO:0000313" key="2">
    <source>
        <dbReference type="Proteomes" id="UP000220635"/>
    </source>
</evidence>